<reference evidence="2 3" key="1">
    <citation type="submission" date="2016-10" db="EMBL/GenBank/DDBJ databases">
        <title>Rodentibacter gen. nov. and new species.</title>
        <authorList>
            <person name="Christensen H."/>
        </authorList>
    </citation>
    <scope>NUCLEOTIDE SEQUENCE [LARGE SCALE GENOMIC DNA]</scope>
    <source>
        <strain evidence="2 3">1998236014</strain>
    </source>
</reference>
<feature type="transmembrane region" description="Helical" evidence="1">
    <location>
        <begin position="82"/>
        <end position="108"/>
    </location>
</feature>
<dbReference type="Proteomes" id="UP000188820">
    <property type="component" value="Unassembled WGS sequence"/>
</dbReference>
<name>A0ABX3KV94_9PAST</name>
<keyword evidence="1" id="KW-0472">Membrane</keyword>
<feature type="transmembrane region" description="Helical" evidence="1">
    <location>
        <begin position="40"/>
        <end position="62"/>
    </location>
</feature>
<gene>
    <name evidence="2" type="ORF">BKG89_09900</name>
</gene>
<keyword evidence="1" id="KW-1133">Transmembrane helix</keyword>
<keyword evidence="1" id="KW-0812">Transmembrane</keyword>
<evidence type="ECO:0000313" key="2">
    <source>
        <dbReference type="EMBL" id="OOF67237.1"/>
    </source>
</evidence>
<evidence type="ECO:0000313" key="3">
    <source>
        <dbReference type="Proteomes" id="UP000188820"/>
    </source>
</evidence>
<proteinExistence type="predicted"/>
<dbReference type="EMBL" id="MLAA01000045">
    <property type="protein sequence ID" value="OOF67237.1"/>
    <property type="molecule type" value="Genomic_DNA"/>
</dbReference>
<evidence type="ECO:0000256" key="1">
    <source>
        <dbReference type="SAM" id="Phobius"/>
    </source>
</evidence>
<protein>
    <submittedName>
        <fullName evidence="2">Uncharacterized protein</fullName>
    </submittedName>
</protein>
<keyword evidence="3" id="KW-1185">Reference proteome</keyword>
<sequence length="142" mass="16834">MWLTPISALSLALTIKFNYLSENEIINLGGVIEKNSIKSFLMKIITLSFMLAVIFICSYPIYIDYVSLDKVAIRTTFIRDSFVTAIFLPYLFYMCSMLSMTFFLTIVFHPIKIFKYQYKIPYTYDRKDKIRLLMKNKQKNRK</sequence>
<accession>A0ABX3KV94</accession>
<organism evidence="2 3">
    <name type="scientific">Rodentibacter caecimuris</name>
    <dbReference type="NCBI Taxonomy" id="1796644"/>
    <lineage>
        <taxon>Bacteria</taxon>
        <taxon>Pseudomonadati</taxon>
        <taxon>Pseudomonadota</taxon>
        <taxon>Gammaproteobacteria</taxon>
        <taxon>Pasteurellales</taxon>
        <taxon>Pasteurellaceae</taxon>
        <taxon>Rodentibacter</taxon>
    </lineage>
</organism>
<comment type="caution">
    <text evidence="2">The sequence shown here is derived from an EMBL/GenBank/DDBJ whole genome shotgun (WGS) entry which is preliminary data.</text>
</comment>